<feature type="region of interest" description="Disordered" evidence="3">
    <location>
        <begin position="1030"/>
        <end position="1083"/>
    </location>
</feature>
<dbReference type="GeneTree" id="ENSGT00940000155385"/>
<dbReference type="PANTHER" id="PTHR10807">
    <property type="entry name" value="MYOTUBULARIN-RELATED"/>
    <property type="match status" value="1"/>
</dbReference>
<dbReference type="CDD" id="cd01235">
    <property type="entry name" value="PH_Sbf1_hMTMR5"/>
    <property type="match status" value="1"/>
</dbReference>
<evidence type="ECO:0000256" key="1">
    <source>
        <dbReference type="ARBA" id="ARBA00007471"/>
    </source>
</evidence>
<dbReference type="SMART" id="SM00233">
    <property type="entry name" value="PH"/>
    <property type="match status" value="1"/>
</dbReference>
<dbReference type="Gene3D" id="3.30.450.200">
    <property type="match status" value="1"/>
</dbReference>
<dbReference type="Pfam" id="PF02893">
    <property type="entry name" value="GRAM"/>
    <property type="match status" value="1"/>
</dbReference>
<keyword evidence="2" id="KW-0344">Guanine-nucleotide releasing factor</keyword>
<reference evidence="7" key="2">
    <citation type="submission" date="2025-09" db="UniProtKB">
        <authorList>
            <consortium name="Ensembl"/>
        </authorList>
    </citation>
    <scope>IDENTIFICATION</scope>
</reference>
<feature type="domain" description="PH" evidence="4">
    <location>
        <begin position="1746"/>
        <end position="1850"/>
    </location>
</feature>
<dbReference type="Proteomes" id="UP000264840">
    <property type="component" value="Unplaced"/>
</dbReference>
<dbReference type="Pfam" id="PF06602">
    <property type="entry name" value="Myotub-related"/>
    <property type="match status" value="1"/>
</dbReference>
<dbReference type="CDD" id="cd13339">
    <property type="entry name" value="PH-GRAM_MTMR13"/>
    <property type="match status" value="1"/>
</dbReference>
<dbReference type="Gene3D" id="2.30.29.30">
    <property type="entry name" value="Pleckstrin-homology domain (PH domain)/Phosphotyrosine-binding domain (PTB)"/>
    <property type="match status" value="1"/>
</dbReference>
<dbReference type="InterPro" id="IPR004182">
    <property type="entry name" value="GRAM"/>
</dbReference>
<dbReference type="PROSITE" id="PS50211">
    <property type="entry name" value="DENN"/>
    <property type="match status" value="1"/>
</dbReference>
<organism evidence="7 8">
    <name type="scientific">Haplochromis burtoni</name>
    <name type="common">Burton's mouthbrooder</name>
    <name type="synonym">Chromis burtoni</name>
    <dbReference type="NCBI Taxonomy" id="8153"/>
    <lineage>
        <taxon>Eukaryota</taxon>
        <taxon>Metazoa</taxon>
        <taxon>Chordata</taxon>
        <taxon>Craniata</taxon>
        <taxon>Vertebrata</taxon>
        <taxon>Euteleostomi</taxon>
        <taxon>Actinopterygii</taxon>
        <taxon>Neopterygii</taxon>
        <taxon>Teleostei</taxon>
        <taxon>Neoteleostei</taxon>
        <taxon>Acanthomorphata</taxon>
        <taxon>Ovalentaria</taxon>
        <taxon>Cichlomorphae</taxon>
        <taxon>Cichliformes</taxon>
        <taxon>Cichlidae</taxon>
        <taxon>African cichlids</taxon>
        <taxon>Pseudocrenilabrinae</taxon>
        <taxon>Haplochromini</taxon>
        <taxon>Haplochromis</taxon>
    </lineage>
</organism>
<keyword evidence="8" id="KW-1185">Reference proteome</keyword>
<dbReference type="FunFam" id="3.40.50.11500:FF:000006">
    <property type="entry name" value="SET binding factor 2"/>
    <property type="match status" value="1"/>
</dbReference>
<feature type="domain" description="Myotubularin phosphatase" evidence="6">
    <location>
        <begin position="1087"/>
        <end position="1591"/>
    </location>
</feature>
<dbReference type="PANTHER" id="PTHR10807:SF4">
    <property type="entry name" value="MYOTUBULARIN-RELATED PROTEIN 13"/>
    <property type="match status" value="1"/>
</dbReference>
<evidence type="ECO:0000313" key="7">
    <source>
        <dbReference type="Ensembl" id="ENSHBUP00000015508.1"/>
    </source>
</evidence>
<evidence type="ECO:0000256" key="2">
    <source>
        <dbReference type="ARBA" id="ARBA00022658"/>
    </source>
</evidence>
<reference evidence="7" key="1">
    <citation type="submission" date="2025-08" db="UniProtKB">
        <authorList>
            <consortium name="Ensembl"/>
        </authorList>
    </citation>
    <scope>IDENTIFICATION</scope>
</reference>
<dbReference type="Pfam" id="PF12335">
    <property type="entry name" value="SBF2"/>
    <property type="match status" value="1"/>
</dbReference>
<dbReference type="Pfam" id="PF00169">
    <property type="entry name" value="PH"/>
    <property type="match status" value="1"/>
</dbReference>
<dbReference type="InterPro" id="IPR010569">
    <property type="entry name" value="Myotubularin-like_Pase_dom"/>
</dbReference>
<dbReference type="InterPro" id="IPR037823">
    <property type="entry name" value="MTMR13_PH-GRAM"/>
</dbReference>
<dbReference type="InterPro" id="IPR022096">
    <property type="entry name" value="SBF1/SBF2"/>
</dbReference>
<feature type="compositionally biased region" description="Acidic residues" evidence="3">
    <location>
        <begin position="1059"/>
        <end position="1070"/>
    </location>
</feature>
<dbReference type="PROSITE" id="PS51339">
    <property type="entry name" value="PPASE_MYOTUBULARIN"/>
    <property type="match status" value="1"/>
</dbReference>
<dbReference type="FunFam" id="2.30.29.30:FF:000093">
    <property type="entry name" value="SET binding factor 2"/>
    <property type="match status" value="1"/>
</dbReference>
<accession>A0A3Q2W344</accession>
<dbReference type="InterPro" id="IPR029021">
    <property type="entry name" value="Prot-tyrosine_phosphatase-like"/>
</dbReference>
<dbReference type="SUPFAM" id="SSF50729">
    <property type="entry name" value="PH domain-like"/>
    <property type="match status" value="2"/>
</dbReference>
<dbReference type="GO" id="GO:0005737">
    <property type="term" value="C:cytoplasm"/>
    <property type="evidence" value="ECO:0007669"/>
    <property type="project" value="TreeGrafter"/>
</dbReference>
<proteinExistence type="inferred from homology"/>
<dbReference type="GO" id="GO:0016020">
    <property type="term" value="C:membrane"/>
    <property type="evidence" value="ECO:0007669"/>
    <property type="project" value="TreeGrafter"/>
</dbReference>
<sequence>MLHIVSTHLGAKIKVKTLHRKGNFCQPGGWRLSRDRKAPTFFTVVLTDIDSDRHYCSCLTFYEAEVNLQGSKNIEADGDEDEEAEEDGLIQPAQVFAPKSLILVSRLDYPEIFRGCLGLIYTVYIDSLSFPLEGLVANLFTFLVPVAGGSQKLFSLGAGDRQLIQTPLNDTLPVTSKSIALLFQQLGIQNVLSLFCAVLTEHKVLFHSTSYQRLGEACRALEALMFPLKYSYPYIPILPSRLLEVLSSPTPFIIGVHSMFQNEIQDLLDVIIADLDGGTIKIPECIHLSLLPEPLLHQTQSTLSLVLHPDLEIADNAFPPPRTAPSNLKLLDKEVRAVFLRLFAQLFQGYRSCLQLIRIHSEPVIHFHKTAFLGQRGLIENDFLTKVLDGMAFAGFVSERGPPYRACDLFDELVALDFDSFKEEEVNPAKLQKHIRELSEQLYRNENPNPHMAFQKVPRPSEGSHLRVHQIPFPVLHEEKVEKLMEEGTAKHSSAPLPTRTEKKCVVPAGPPVASIMGKSYSVFNSARRLEVVRNCISFIFYNKTLETEKTLPAALRALKGKAARQCLTEELSLHVQQNRAILDHQQFDYIIRMMNCALQDCSTSEEFTVAAALLPLSTAFYRKLAPGVNQFAYTCIQDHPIWTNQQFWEATFYSEVQSQIRALYLNTPEEKGGVTATLKDAGAVPAADRDEEQTAMDLAAEQLRLWPSLSKDKQQELVKNEESTVFSQAIHYASLMVYLLVPLDSSKNKLLRNTPATDWESGSNSIVTNSIAGSVAESFDTESGFEDSENSDVANSVVRFVARFIDKVCTESGVTQEHIKSLHSMIPGIVAMQIEALEAVHRESRRLPPIQKPKILRPALLPGEELVAEGLRVLLDPNGREEATGGLLGGPHILPAEGALFLTTYRVIFKGIPHDPLVGEQAVIRAFPVSTLTKEKKISIQNQLQQNMQEGLQLRSATFQLIKVAFDEEVSSEMVEIFRKHLQRIRYPQSIFSSFAFAAGQTAPQLILPKQKERNTGFRTLSKTIVKGAKRAGKITMGRGSQPSLKKNDRGSRMTWHEDDDISISDDGEPPPSSTLRASEKSTMEQLVEQSCFRDYQRLGMGTITANSSRSKSGEQFRITAVNRLYSLCRSYPGLLVVPQAVQDSGLHKVARCFRHNRLPVVCWKHPRTKAVLLRSGGFHGKSVVGLFKSQNPSSTAPASSSDSSSSLEQEKYLQAILDSIPIYFKMNGNNTLTNRSLIGLSPGSERRISRMPKMAPVHLDIPFSNSFTRGGMWASLRSSSRLGQHPLAADVGARLAGKDLAPPAGSHSLQAQLLKHQAALYIFGEKSHLRGLRVDSSLNCELVPVDFADTRQVKAAFKKLLRACAPSATSSDSEDSFLKALEDSEWIQQLQKILQLALFLVELMDSGSSVLLSLEDGWDITTQVVSLVQLLSDPFYRTLEGFQVLLEKEWLSFGHKFSQRSNLSPSSQGSGFTPIFLQFLDCVHQILEQHPLEFEFNQYYLKFLAYHHISNRFKNFLLDSDYERLEHGLLFEDKGDKQARRGICIWDCINRMHRRSPIFFNYLYSPSENEVILKPSISILSLNKWDFFTEETLSTGPCYDWRTMAVRVESSEELHTISNSKRRIVWPCYSSVSRAQPDAITKLLTDIERLESELNQAPEKWQTTLERVRMSIQEDLKQEGNLCKDSLSISGLISTPNLQAFQRRSMLHLPDSALVEDHSTATANGINRRAATLYNQFTPKSEENRSYEGVLYKRGALLKGWKPRWFVLDITKHQMRYYDTGEDTNCRGHIDLAEVESVMTAAPTIGAPKHISEKAFFDLKTSKRVYNFCASDAPSAQVWIDKIQNCISDA</sequence>
<dbReference type="SUPFAM" id="SSF52799">
    <property type="entry name" value="(Phosphotyrosine protein) phosphatases II"/>
    <property type="match status" value="1"/>
</dbReference>
<evidence type="ECO:0000259" key="5">
    <source>
        <dbReference type="PROSITE" id="PS50211"/>
    </source>
</evidence>
<dbReference type="InterPro" id="IPR001194">
    <property type="entry name" value="cDENN_dom"/>
</dbReference>
<protein>
    <submittedName>
        <fullName evidence="7">SET binding factor 2</fullName>
    </submittedName>
</protein>
<dbReference type="PROSITE" id="PS50003">
    <property type="entry name" value="PH_DOMAIN"/>
    <property type="match status" value="1"/>
</dbReference>
<evidence type="ECO:0000259" key="4">
    <source>
        <dbReference type="PROSITE" id="PS50003"/>
    </source>
</evidence>
<evidence type="ECO:0000256" key="3">
    <source>
        <dbReference type="SAM" id="MobiDB-lite"/>
    </source>
</evidence>
<name>A0A3Q2W344_HAPBU</name>
<dbReference type="Gene3D" id="3.40.50.11500">
    <property type="match status" value="1"/>
</dbReference>
<dbReference type="SMART" id="SM00801">
    <property type="entry name" value="dDENN"/>
    <property type="match status" value="1"/>
</dbReference>
<dbReference type="Pfam" id="PF02141">
    <property type="entry name" value="DENN"/>
    <property type="match status" value="1"/>
</dbReference>
<dbReference type="SMART" id="SM00568">
    <property type="entry name" value="GRAM"/>
    <property type="match status" value="1"/>
</dbReference>
<feature type="compositionally biased region" description="Basic and acidic residues" evidence="3">
    <location>
        <begin position="1047"/>
        <end position="1058"/>
    </location>
</feature>
<dbReference type="InterPro" id="IPR011993">
    <property type="entry name" value="PH-like_dom_sf"/>
</dbReference>
<dbReference type="InterPro" id="IPR037516">
    <property type="entry name" value="Tripartite_DENN"/>
</dbReference>
<dbReference type="InterPro" id="IPR030564">
    <property type="entry name" value="Myotubularin"/>
</dbReference>
<dbReference type="SMART" id="SM00799">
    <property type="entry name" value="DENN"/>
    <property type="match status" value="1"/>
</dbReference>
<dbReference type="Pfam" id="PF03456">
    <property type="entry name" value="uDENN"/>
    <property type="match status" value="1"/>
</dbReference>
<feature type="domain" description="UDENN" evidence="5">
    <location>
        <begin position="1"/>
        <end position="407"/>
    </location>
</feature>
<dbReference type="InterPro" id="IPR005113">
    <property type="entry name" value="uDENN_dom"/>
</dbReference>
<comment type="similarity">
    <text evidence="1">Belongs to the protein-tyrosine phosphatase family. Non-receptor class myotubularin subfamily.</text>
</comment>
<evidence type="ECO:0000313" key="8">
    <source>
        <dbReference type="Proteomes" id="UP000264840"/>
    </source>
</evidence>
<dbReference type="InterPro" id="IPR001849">
    <property type="entry name" value="PH_domain"/>
</dbReference>
<evidence type="ECO:0000259" key="6">
    <source>
        <dbReference type="PROSITE" id="PS51339"/>
    </source>
</evidence>
<dbReference type="Ensembl" id="ENSHBUT00000033820.1">
    <property type="protein sequence ID" value="ENSHBUP00000015508.1"/>
    <property type="gene ID" value="ENSHBUG00000017740.1"/>
</dbReference>
<dbReference type="GO" id="GO:0005085">
    <property type="term" value="F:guanyl-nucleotide exchange factor activity"/>
    <property type="evidence" value="ECO:0007669"/>
    <property type="project" value="UniProtKB-KW"/>
</dbReference>
<dbReference type="InterPro" id="IPR043153">
    <property type="entry name" value="DENN_C"/>
</dbReference>
<dbReference type="InterPro" id="IPR005112">
    <property type="entry name" value="dDENN_dom"/>
</dbReference>